<accession>A0A8H5K8K2</accession>
<protein>
    <submittedName>
        <fullName evidence="1">Uncharacterized protein</fullName>
    </submittedName>
</protein>
<name>A0A8H5K8K2_9HYPO</name>
<sequence>MSIPENLIHSQNSRREGYLGFSFYEKRAGLRPEQRQMVDFLILNSTILTSAAPSILSAIGKAILSKGASYALEKGLVSITGGTDTDRIRKDIADVLTEVHQIQTSVNNLSTQLSSSLLQLRQDSLTVYITDIETYYTTVSDILQEGFDLPSKKLSEAEHKKQGNDLQNRLDSRLQASADTIPGYLDQINAFINQKGPTAFLKQAAQQALDDSEDFLGYYTKTKVLALNYWIAYAKGISLLQMAQQAANSFAARNGNWVMSNVEDPKSSWIMKPRYPVAADKFDLTGSYAVWVEPTDQPGHNLLLEENAAGLDTVWALENLDGGAWLIKPSTGFIEIKGLPMRPDIVGMFIFISFDRTVKRRVGQFMLGPLLLHPYMQAYDAWSIDLTNEEDEFAITST</sequence>
<evidence type="ECO:0000313" key="2">
    <source>
        <dbReference type="Proteomes" id="UP000544095"/>
    </source>
</evidence>
<keyword evidence="2" id="KW-1185">Reference proteome</keyword>
<reference evidence="1 2" key="1">
    <citation type="submission" date="2020-05" db="EMBL/GenBank/DDBJ databases">
        <title>Identification and distribution of gene clusters putatively required for synthesis of sphingolipid metabolism inhibitors in phylogenetically diverse species of the filamentous fungus Fusarium.</title>
        <authorList>
            <person name="Kim H.-S."/>
            <person name="Busman M."/>
            <person name="Brown D.W."/>
            <person name="Divon H."/>
            <person name="Uhlig S."/>
            <person name="Proctor R.H."/>
        </authorList>
    </citation>
    <scope>NUCLEOTIDE SEQUENCE [LARGE SCALE GENOMIC DNA]</scope>
    <source>
        <strain evidence="1 2">NRRL 25211</strain>
    </source>
</reference>
<gene>
    <name evidence="1" type="ORF">FPANT_14092</name>
</gene>
<comment type="caution">
    <text evidence="1">The sequence shown here is derived from an EMBL/GenBank/DDBJ whole genome shotgun (WGS) entry which is preliminary data.</text>
</comment>
<dbReference type="AlphaFoldDB" id="A0A8H5K8K2"/>
<dbReference type="Proteomes" id="UP000544095">
    <property type="component" value="Unassembled WGS sequence"/>
</dbReference>
<organism evidence="1 2">
    <name type="scientific">Fusarium pseudoanthophilum</name>
    <dbReference type="NCBI Taxonomy" id="48495"/>
    <lineage>
        <taxon>Eukaryota</taxon>
        <taxon>Fungi</taxon>
        <taxon>Dikarya</taxon>
        <taxon>Ascomycota</taxon>
        <taxon>Pezizomycotina</taxon>
        <taxon>Sordariomycetes</taxon>
        <taxon>Hypocreomycetidae</taxon>
        <taxon>Hypocreales</taxon>
        <taxon>Nectriaceae</taxon>
        <taxon>Fusarium</taxon>
        <taxon>Fusarium fujikuroi species complex</taxon>
    </lineage>
</organism>
<proteinExistence type="predicted"/>
<dbReference type="EMBL" id="JAAOAR010001365">
    <property type="protein sequence ID" value="KAF5567530.1"/>
    <property type="molecule type" value="Genomic_DNA"/>
</dbReference>
<feature type="non-terminal residue" evidence="1">
    <location>
        <position position="1"/>
    </location>
</feature>
<evidence type="ECO:0000313" key="1">
    <source>
        <dbReference type="EMBL" id="KAF5567530.1"/>
    </source>
</evidence>